<dbReference type="EMBL" id="MCFE01000168">
    <property type="protein sequence ID" value="ORX95770.1"/>
    <property type="molecule type" value="Genomic_DNA"/>
</dbReference>
<proteinExistence type="predicted"/>
<dbReference type="Pfam" id="PF01535">
    <property type="entry name" value="PPR"/>
    <property type="match status" value="1"/>
</dbReference>
<feature type="repeat" description="PPR" evidence="1">
    <location>
        <begin position="586"/>
        <end position="620"/>
    </location>
</feature>
<gene>
    <name evidence="2" type="ORF">K493DRAFT_371799</name>
</gene>
<dbReference type="SUPFAM" id="SSF81901">
    <property type="entry name" value="HCP-like"/>
    <property type="match status" value="1"/>
</dbReference>
<dbReference type="STRING" id="1314790.A0A1Y1YCL4"/>
<dbReference type="NCBIfam" id="TIGR00756">
    <property type="entry name" value="PPR"/>
    <property type="match status" value="4"/>
</dbReference>
<dbReference type="Pfam" id="PF13041">
    <property type="entry name" value="PPR_2"/>
    <property type="match status" value="1"/>
</dbReference>
<dbReference type="InterPro" id="IPR002885">
    <property type="entry name" value="PPR_rpt"/>
</dbReference>
<evidence type="ECO:0000313" key="2">
    <source>
        <dbReference type="EMBL" id="ORX95770.1"/>
    </source>
</evidence>
<evidence type="ECO:0000313" key="3">
    <source>
        <dbReference type="Proteomes" id="UP000193498"/>
    </source>
</evidence>
<name>A0A1Y1YCL4_9FUNG</name>
<sequence>MSLLNRARLLLNGLTRANLSRNASYGLPAKTSSRRYFSFYPPAYIIKISPIVKPKARSALLSSISPLHNFEQAVKAKNPENAWSSFTRILITPNEKLISSTHISGLLDILLSSKNKKLTHERCVALLSHMKRLRTSFQTVREHFPLVRFYLFFGYKEELVNLIRVLTEKFSFSEKECSQLIYQFGSVDVRQAWTFYQHVNPILILGEQPLLDLLSFALKNNDGVIIDEIGDYVFTSEAEPSRPVYQALVQAYTNCCTLDSVLKLYHKADNSDLLNIRVFNMFITFFRKAMRYDLCIHMYNELTRRHITPDIVTLTSMMQVYARKLDIQSAEAMLKKLFKEGLSPDVMTYTTLIGMYAKASKMDKAYDLISEMKKNGVSPTLRTYTALLNGCSISNDVDGAMKIFRQMEASGVQPDITAYNTLLRAYSKHPNDDEIQKILAEMIERKCNPNSGTYSLLAHYYLEHGDEDRIDELESKLLDGGHVDELACHTLVDTYLALSNWSRAIKVYEIMKSRNLGPLTDIYNAILKSLANESEESPLLKFFHEGGSTQNIVSFNIILNYFRLHDKVKELQESYESMVRSGVRGDLTTYNILISAYCNVGDLNKALNVFDSLESKGTQPDRRIFNTLLSACFKHNESNLAFSIYQAMLDQKLTPDQHTLTILMDHYNRIGEMENVFRIWELLTRDFPKETLNTSVSVLLDSLGFNGNLDTLKHMWEKLRADGYMLDENNFSSYIEALCRFGAHDDAIKVLMHEMESIQPSRKTCELLLKSLVSYRRKEDVVEVMNFLRTKSPEIYSVLAKIL</sequence>
<dbReference type="Proteomes" id="UP000193498">
    <property type="component" value="Unassembled WGS sequence"/>
</dbReference>
<feature type="repeat" description="PPR" evidence="1">
    <location>
        <begin position="621"/>
        <end position="655"/>
    </location>
</feature>
<comment type="caution">
    <text evidence="2">The sequence shown here is derived from an EMBL/GenBank/DDBJ whole genome shotgun (WGS) entry which is preliminary data.</text>
</comment>
<feature type="repeat" description="PPR" evidence="1">
    <location>
        <begin position="310"/>
        <end position="344"/>
    </location>
</feature>
<organism evidence="2 3">
    <name type="scientific">Basidiobolus meristosporus CBS 931.73</name>
    <dbReference type="NCBI Taxonomy" id="1314790"/>
    <lineage>
        <taxon>Eukaryota</taxon>
        <taxon>Fungi</taxon>
        <taxon>Fungi incertae sedis</taxon>
        <taxon>Zoopagomycota</taxon>
        <taxon>Entomophthoromycotina</taxon>
        <taxon>Basidiobolomycetes</taxon>
        <taxon>Basidiobolales</taxon>
        <taxon>Basidiobolaceae</taxon>
        <taxon>Basidiobolus</taxon>
    </lineage>
</organism>
<protein>
    <submittedName>
        <fullName evidence="2">TPR-like protein</fullName>
    </submittedName>
</protein>
<dbReference type="PROSITE" id="PS51375">
    <property type="entry name" value="PPR"/>
    <property type="match status" value="7"/>
</dbReference>
<reference evidence="2 3" key="1">
    <citation type="submission" date="2016-07" db="EMBL/GenBank/DDBJ databases">
        <title>Pervasive Adenine N6-methylation of Active Genes in Fungi.</title>
        <authorList>
            <consortium name="DOE Joint Genome Institute"/>
            <person name="Mondo S.J."/>
            <person name="Dannebaum R.O."/>
            <person name="Kuo R.C."/>
            <person name="Labutti K."/>
            <person name="Haridas S."/>
            <person name="Kuo A."/>
            <person name="Salamov A."/>
            <person name="Ahrendt S.R."/>
            <person name="Lipzen A."/>
            <person name="Sullivan W."/>
            <person name="Andreopoulos W.B."/>
            <person name="Clum A."/>
            <person name="Lindquist E."/>
            <person name="Daum C."/>
            <person name="Ramamoorthy G.K."/>
            <person name="Gryganskyi A."/>
            <person name="Culley D."/>
            <person name="Magnuson J.K."/>
            <person name="James T.Y."/>
            <person name="O'Malley M.A."/>
            <person name="Stajich J.E."/>
            <person name="Spatafora J.W."/>
            <person name="Visel A."/>
            <person name="Grigoriev I.V."/>
        </authorList>
    </citation>
    <scope>NUCLEOTIDE SEQUENCE [LARGE SCALE GENOMIC DNA]</scope>
    <source>
        <strain evidence="2 3">CBS 931.73</strain>
    </source>
</reference>
<dbReference type="InParanoid" id="A0A1Y1YCL4"/>
<dbReference type="PANTHER" id="PTHR45613:SF9">
    <property type="entry name" value="MITOCHONDRIAL GROUP I INTRON SPLICING FACTOR CCM1"/>
    <property type="match status" value="1"/>
</dbReference>
<dbReference type="AlphaFoldDB" id="A0A1Y1YCL4"/>
<dbReference type="PANTHER" id="PTHR45613">
    <property type="entry name" value="PENTATRICOPEPTIDE REPEAT-CONTAINING PROTEIN"/>
    <property type="match status" value="1"/>
</dbReference>
<feature type="repeat" description="PPR" evidence="1">
    <location>
        <begin position="380"/>
        <end position="414"/>
    </location>
</feature>
<dbReference type="OrthoDB" id="185373at2759"/>
<dbReference type="Gene3D" id="1.25.40.10">
    <property type="entry name" value="Tetratricopeptide repeat domain"/>
    <property type="match status" value="5"/>
</dbReference>
<feature type="repeat" description="PPR" evidence="1">
    <location>
        <begin position="345"/>
        <end position="379"/>
    </location>
</feature>
<feature type="repeat" description="PPR" evidence="1">
    <location>
        <begin position="484"/>
        <end position="518"/>
    </location>
</feature>
<dbReference type="Pfam" id="PF13812">
    <property type="entry name" value="PPR_3"/>
    <property type="match status" value="2"/>
</dbReference>
<accession>A0A1Y1YCL4</accession>
<evidence type="ECO:0000256" key="1">
    <source>
        <dbReference type="PROSITE-ProRule" id="PRU00708"/>
    </source>
</evidence>
<feature type="repeat" description="PPR" evidence="1">
    <location>
        <begin position="415"/>
        <end position="449"/>
    </location>
</feature>
<dbReference type="InterPro" id="IPR011990">
    <property type="entry name" value="TPR-like_helical_dom_sf"/>
</dbReference>
<keyword evidence="3" id="KW-1185">Reference proteome</keyword>